<feature type="region of interest" description="Disordered" evidence="1">
    <location>
        <begin position="125"/>
        <end position="327"/>
    </location>
</feature>
<dbReference type="Proteomes" id="UP000326939">
    <property type="component" value="Chromosome 11"/>
</dbReference>
<proteinExistence type="predicted"/>
<sequence>MFGGKHIALQQWHPRIQFEKNKIKSIPVWIRLYGLPFPLWTTEGLSRAASMVGKPLSCDAPTYNSTRLDFARVCVEVTADEDFIHQFELQTPLSTMPTTVRIEYEWKPTRCTTCYTYGHSCKKNSDTHNLQHKPEAKQTQEQETPITDKQQPPQNEPPNQEHQPPNPTAKPTQPQPAIATIQQHPPAKKQNTQEKAQDKSQELDRTHLAKHQETQTNPQIKPPKPNSTENQRMDQHHPIQPTSHTQEIAQRKGKGRELADTSKEITKESNMDSGHSRTMTASAREENEVTSSSRRDSSPSPSMETFPAQDVKVCKKGGKKKKGVRDL</sequence>
<accession>A0A5N5KUM1</accession>
<dbReference type="PANTHER" id="PTHR31286:SF99">
    <property type="entry name" value="DUF4283 DOMAIN-CONTAINING PROTEIN"/>
    <property type="match status" value="1"/>
</dbReference>
<feature type="compositionally biased region" description="Basic and acidic residues" evidence="1">
    <location>
        <begin position="191"/>
        <end position="213"/>
    </location>
</feature>
<comment type="caution">
    <text evidence="2">The sequence shown here is derived from an EMBL/GenBank/DDBJ whole genome shotgun (WGS) entry which is preliminary data.</text>
</comment>
<feature type="compositionally biased region" description="Basic residues" evidence="1">
    <location>
        <begin position="314"/>
        <end position="327"/>
    </location>
</feature>
<evidence type="ECO:0000313" key="2">
    <source>
        <dbReference type="EMBL" id="KAB5534143.1"/>
    </source>
</evidence>
<organism evidence="2 3">
    <name type="scientific">Salix brachista</name>
    <dbReference type="NCBI Taxonomy" id="2182728"/>
    <lineage>
        <taxon>Eukaryota</taxon>
        <taxon>Viridiplantae</taxon>
        <taxon>Streptophyta</taxon>
        <taxon>Embryophyta</taxon>
        <taxon>Tracheophyta</taxon>
        <taxon>Spermatophyta</taxon>
        <taxon>Magnoliopsida</taxon>
        <taxon>eudicotyledons</taxon>
        <taxon>Gunneridae</taxon>
        <taxon>Pentapetalae</taxon>
        <taxon>rosids</taxon>
        <taxon>fabids</taxon>
        <taxon>Malpighiales</taxon>
        <taxon>Salicaceae</taxon>
        <taxon>Saliceae</taxon>
        <taxon>Salix</taxon>
    </lineage>
</organism>
<evidence type="ECO:0000256" key="1">
    <source>
        <dbReference type="SAM" id="MobiDB-lite"/>
    </source>
</evidence>
<gene>
    <name evidence="2" type="ORF">DKX38_017229</name>
</gene>
<feature type="compositionally biased region" description="Polar residues" evidence="1">
    <location>
        <begin position="271"/>
        <end position="281"/>
    </location>
</feature>
<feature type="compositionally biased region" description="Low complexity" evidence="1">
    <location>
        <begin position="150"/>
        <end position="163"/>
    </location>
</feature>
<dbReference type="EMBL" id="VDCV01000011">
    <property type="protein sequence ID" value="KAB5534143.1"/>
    <property type="molecule type" value="Genomic_DNA"/>
</dbReference>
<evidence type="ECO:0000313" key="3">
    <source>
        <dbReference type="Proteomes" id="UP000326939"/>
    </source>
</evidence>
<feature type="compositionally biased region" description="Basic and acidic residues" evidence="1">
    <location>
        <begin position="283"/>
        <end position="297"/>
    </location>
</feature>
<protein>
    <submittedName>
        <fullName evidence="2">Uncharacterized protein</fullName>
    </submittedName>
</protein>
<dbReference type="AlphaFoldDB" id="A0A5N5KUM1"/>
<reference evidence="3" key="1">
    <citation type="journal article" date="2019" name="Gigascience">
        <title>De novo genome assembly of the endangered Acer yangbiense, a plant species with extremely small populations endemic to Yunnan Province, China.</title>
        <authorList>
            <person name="Yang J."/>
            <person name="Wariss H.M."/>
            <person name="Tao L."/>
            <person name="Zhang R."/>
            <person name="Yun Q."/>
            <person name="Hollingsworth P."/>
            <person name="Dao Z."/>
            <person name="Luo G."/>
            <person name="Guo H."/>
            <person name="Ma Y."/>
            <person name="Sun W."/>
        </authorList>
    </citation>
    <scope>NUCLEOTIDE SEQUENCE [LARGE SCALE GENOMIC DNA]</scope>
    <source>
        <strain evidence="3">cv. br00</strain>
    </source>
</reference>
<keyword evidence="3" id="KW-1185">Reference proteome</keyword>
<dbReference type="InterPro" id="IPR040256">
    <property type="entry name" value="At4g02000-like"/>
</dbReference>
<name>A0A5N5KUM1_9ROSI</name>
<dbReference type="PANTHER" id="PTHR31286">
    <property type="entry name" value="GLYCINE-RICH CELL WALL STRUCTURAL PROTEIN 1.8-LIKE"/>
    <property type="match status" value="1"/>
</dbReference>
<feature type="compositionally biased region" description="Basic and acidic residues" evidence="1">
    <location>
        <begin position="255"/>
        <end position="270"/>
    </location>
</feature>